<organism evidence="1 2">
    <name type="scientific">Streptomyces niveus</name>
    <name type="common">Streptomyces spheroides</name>
    <dbReference type="NCBI Taxonomy" id="193462"/>
    <lineage>
        <taxon>Bacteria</taxon>
        <taxon>Bacillati</taxon>
        <taxon>Actinomycetota</taxon>
        <taxon>Actinomycetes</taxon>
        <taxon>Kitasatosporales</taxon>
        <taxon>Streptomycetaceae</taxon>
        <taxon>Streptomyces</taxon>
    </lineage>
</organism>
<protein>
    <submittedName>
        <fullName evidence="1">DUF488 family protein</fullName>
    </submittedName>
</protein>
<dbReference type="PANTHER" id="PTHR36849:SF1">
    <property type="entry name" value="CYTOPLASMIC PROTEIN"/>
    <property type="match status" value="1"/>
</dbReference>
<sequence>MTKKTMPPHEVRVRRVYEPPGPDDGTRLLVDRLWPRGLAKTDAVFDDWLKEAAPSAELRKWYGHDPGRYAAFADRYRAELAEPGSSAADALERLRTLAAEGTLTLLTATKDLEHSHPLVLAAEITESA</sequence>
<dbReference type="Proteomes" id="UP001432209">
    <property type="component" value="Chromosome"/>
</dbReference>
<proteinExistence type="predicted"/>
<gene>
    <name evidence="1" type="ORF">OG442_34555</name>
</gene>
<accession>A0ABZ2AG28</accession>
<dbReference type="Pfam" id="PF22752">
    <property type="entry name" value="DUF488-N3i"/>
    <property type="match status" value="1"/>
</dbReference>
<name>A0ABZ2AG28_STRNV</name>
<dbReference type="PANTHER" id="PTHR36849">
    <property type="entry name" value="CYTOPLASMIC PROTEIN-RELATED"/>
    <property type="match status" value="1"/>
</dbReference>
<keyword evidence="2" id="KW-1185">Reference proteome</keyword>
<dbReference type="RefSeq" id="WP_329080713.1">
    <property type="nucleotide sequence ID" value="NZ_CP109421.1"/>
</dbReference>
<evidence type="ECO:0000313" key="1">
    <source>
        <dbReference type="EMBL" id="WUX56240.1"/>
    </source>
</evidence>
<evidence type="ECO:0000313" key="2">
    <source>
        <dbReference type="Proteomes" id="UP001432209"/>
    </source>
</evidence>
<dbReference type="InterPro" id="IPR052552">
    <property type="entry name" value="YeaO-like"/>
</dbReference>
<reference evidence="1" key="1">
    <citation type="submission" date="2022-10" db="EMBL/GenBank/DDBJ databases">
        <title>The complete genomes of actinobacterial strains from the NBC collection.</title>
        <authorList>
            <person name="Joergensen T.S."/>
            <person name="Alvarez Arevalo M."/>
            <person name="Sterndorff E.B."/>
            <person name="Faurdal D."/>
            <person name="Vuksanovic O."/>
            <person name="Mourched A.-S."/>
            <person name="Charusanti P."/>
            <person name="Shaw S."/>
            <person name="Blin K."/>
            <person name="Weber T."/>
        </authorList>
    </citation>
    <scope>NUCLEOTIDE SEQUENCE</scope>
    <source>
        <strain evidence="1">NBC_01432</strain>
    </source>
</reference>
<dbReference type="EMBL" id="CP109495">
    <property type="protein sequence ID" value="WUX56240.1"/>
    <property type="molecule type" value="Genomic_DNA"/>
</dbReference>